<proteinExistence type="predicted"/>
<dbReference type="AlphaFoldDB" id="A0A024U065"/>
<dbReference type="STRING" id="157072.A0A024U065"/>
<reference evidence="5" key="1">
    <citation type="submission" date="2013-12" db="EMBL/GenBank/DDBJ databases">
        <title>The Genome Sequence of Aphanomyces invadans NJM9701.</title>
        <authorList>
            <consortium name="The Broad Institute Genomics Platform"/>
            <person name="Russ C."/>
            <person name="Tyler B."/>
            <person name="van West P."/>
            <person name="Dieguez-Uribeondo J."/>
            <person name="Young S.K."/>
            <person name="Zeng Q."/>
            <person name="Gargeya S."/>
            <person name="Fitzgerald M."/>
            <person name="Abouelleil A."/>
            <person name="Alvarado L."/>
            <person name="Chapman S.B."/>
            <person name="Gainer-Dewar J."/>
            <person name="Goldberg J."/>
            <person name="Griggs A."/>
            <person name="Gujja S."/>
            <person name="Hansen M."/>
            <person name="Howarth C."/>
            <person name="Imamovic A."/>
            <person name="Ireland A."/>
            <person name="Larimer J."/>
            <person name="McCowan C."/>
            <person name="Murphy C."/>
            <person name="Pearson M."/>
            <person name="Poon T.W."/>
            <person name="Priest M."/>
            <person name="Roberts A."/>
            <person name="Saif S."/>
            <person name="Shea T."/>
            <person name="Sykes S."/>
            <person name="Wortman J."/>
            <person name="Nusbaum C."/>
            <person name="Birren B."/>
        </authorList>
    </citation>
    <scope>NUCLEOTIDE SEQUENCE [LARGE SCALE GENOMIC DNA]</scope>
    <source>
        <strain evidence="5">NJM9701</strain>
    </source>
</reference>
<organism evidence="5">
    <name type="scientific">Aphanomyces invadans</name>
    <dbReference type="NCBI Taxonomy" id="157072"/>
    <lineage>
        <taxon>Eukaryota</taxon>
        <taxon>Sar</taxon>
        <taxon>Stramenopiles</taxon>
        <taxon>Oomycota</taxon>
        <taxon>Saprolegniomycetes</taxon>
        <taxon>Saprolegniales</taxon>
        <taxon>Verrucalvaceae</taxon>
        <taxon>Aphanomyces</taxon>
    </lineage>
</organism>
<dbReference type="Gene3D" id="1.25.40.10">
    <property type="entry name" value="Tetratricopeptide repeat domain"/>
    <property type="match status" value="2"/>
</dbReference>
<feature type="repeat" description="PPR" evidence="2">
    <location>
        <begin position="230"/>
        <end position="264"/>
    </location>
</feature>
<feature type="repeat" description="PPR" evidence="2">
    <location>
        <begin position="156"/>
        <end position="190"/>
    </location>
</feature>
<protein>
    <recommendedName>
        <fullName evidence="4">Pentatricopeptide repeat-containing protein-mitochondrial domain-containing protein</fullName>
    </recommendedName>
</protein>
<dbReference type="NCBIfam" id="TIGR00756">
    <property type="entry name" value="PPR"/>
    <property type="match status" value="3"/>
</dbReference>
<evidence type="ECO:0000256" key="3">
    <source>
        <dbReference type="SAM" id="MobiDB-lite"/>
    </source>
</evidence>
<sequence>MLRQTSKYSWTILRNTTLRASSQAVITTADLTAWGMMHTTVRAKSTMPTQSHQAPLAVDTASIMPESLLYHDTTGQGEDTRFPFEPAVYIVPGRHNYGKKVSEWMFALLEESMAENDGHLNSDDMTSLIITLAQRNYYREAMEALQFSRQNNVKPRIAAYSKVISSCYSHERFELALQVFDVMRRDGFKPSFVTYSRALSSASKANQHEMVMELFRELMADCPDLTDECQSIACNTVLNSCARNDDYDTATWLFDEMKLRGVPMTQSTFNSFMLCVSKSGTIADVKEVVGLLDKTGSSLSPNAYMSAISSCAKWKKWDTVIALFERMRAEHDTVFVVTIAAAMMGYVKEGKPEATMALYKECVANHVELNTFAKQALVTAHLHMGAYEEGLRICDAMMAEQVADEGYRGLVYKLKVQMLVALKRIDEAIALLEETGSIMDQTVNCFRPLIAHFADARQYDLATKYSQMLFQKNQYVSPSDWVQALSVSIGLPDKTAYWEFRRALEIRGPDILSTIPGELFLESSKTHKKAPAPPARSLLTPATSRPTLLSPTKQKLKLL</sequence>
<dbReference type="PROSITE" id="PS51375">
    <property type="entry name" value="PPR"/>
    <property type="match status" value="2"/>
</dbReference>
<dbReference type="Pfam" id="PF23276">
    <property type="entry name" value="TPR_24"/>
    <property type="match status" value="1"/>
</dbReference>
<dbReference type="InterPro" id="IPR057027">
    <property type="entry name" value="TPR_mt"/>
</dbReference>
<evidence type="ECO:0000256" key="2">
    <source>
        <dbReference type="PROSITE-ProRule" id="PRU00708"/>
    </source>
</evidence>
<accession>A0A024U065</accession>
<dbReference type="PANTHER" id="PTHR47939:SF5">
    <property type="entry name" value="PENTACOTRIPEPTIDE-REPEAT REGION OF PRORP DOMAIN-CONTAINING PROTEIN"/>
    <property type="match status" value="1"/>
</dbReference>
<evidence type="ECO:0000259" key="4">
    <source>
        <dbReference type="Pfam" id="PF23276"/>
    </source>
</evidence>
<dbReference type="eggNOG" id="KOG4197">
    <property type="taxonomic scope" value="Eukaryota"/>
</dbReference>
<dbReference type="InterPro" id="IPR050667">
    <property type="entry name" value="PPR-containing_protein"/>
</dbReference>
<feature type="domain" description="Pentatricopeptide repeat-containing protein-mitochondrial" evidence="4">
    <location>
        <begin position="233"/>
        <end position="362"/>
    </location>
</feature>
<dbReference type="EMBL" id="KI913968">
    <property type="protein sequence ID" value="ETV98977.1"/>
    <property type="molecule type" value="Genomic_DNA"/>
</dbReference>
<dbReference type="OrthoDB" id="5588846at2759"/>
<gene>
    <name evidence="5" type="ORF">H310_08453</name>
</gene>
<dbReference type="InterPro" id="IPR011990">
    <property type="entry name" value="TPR-like_helical_dom_sf"/>
</dbReference>
<evidence type="ECO:0000313" key="5">
    <source>
        <dbReference type="EMBL" id="ETV98977.1"/>
    </source>
</evidence>
<name>A0A024U065_9STRA</name>
<evidence type="ECO:0000256" key="1">
    <source>
        <dbReference type="ARBA" id="ARBA00022737"/>
    </source>
</evidence>
<dbReference type="InterPro" id="IPR002885">
    <property type="entry name" value="PPR_rpt"/>
</dbReference>
<dbReference type="RefSeq" id="XP_008872406.1">
    <property type="nucleotide sequence ID" value="XM_008874184.1"/>
</dbReference>
<dbReference type="VEuPathDB" id="FungiDB:H310_08453"/>
<dbReference type="Pfam" id="PF01535">
    <property type="entry name" value="PPR"/>
    <property type="match status" value="2"/>
</dbReference>
<keyword evidence="1" id="KW-0677">Repeat</keyword>
<dbReference type="PANTHER" id="PTHR47939">
    <property type="entry name" value="MEMBRANE-ASSOCIATED SALT-INDUCIBLE PROTEIN-LIKE"/>
    <property type="match status" value="1"/>
</dbReference>
<dbReference type="GeneID" id="20085503"/>
<feature type="region of interest" description="Disordered" evidence="3">
    <location>
        <begin position="526"/>
        <end position="546"/>
    </location>
</feature>